<dbReference type="CDD" id="cd00130">
    <property type="entry name" value="PAS"/>
    <property type="match status" value="1"/>
</dbReference>
<organism evidence="5 6">
    <name type="scientific">Photobacterium proteolyticum</name>
    <dbReference type="NCBI Taxonomy" id="1903952"/>
    <lineage>
        <taxon>Bacteria</taxon>
        <taxon>Pseudomonadati</taxon>
        <taxon>Pseudomonadota</taxon>
        <taxon>Gammaproteobacteria</taxon>
        <taxon>Vibrionales</taxon>
        <taxon>Vibrionaceae</taxon>
        <taxon>Photobacterium</taxon>
    </lineage>
</organism>
<dbReference type="NCBIfam" id="TIGR00229">
    <property type="entry name" value="sensory_box"/>
    <property type="match status" value="2"/>
</dbReference>
<evidence type="ECO:0000256" key="3">
    <source>
        <dbReference type="ARBA" id="ARBA00034247"/>
    </source>
</evidence>
<dbReference type="Proteomes" id="UP000186905">
    <property type="component" value="Unassembled WGS sequence"/>
</dbReference>
<dbReference type="Gene3D" id="3.30.450.20">
    <property type="entry name" value="PAS domain"/>
    <property type="match status" value="1"/>
</dbReference>
<dbReference type="EMBL" id="MJIL01000042">
    <property type="protein sequence ID" value="OLQ81364.1"/>
    <property type="molecule type" value="Genomic_DNA"/>
</dbReference>
<keyword evidence="6" id="KW-1185">Reference proteome</keyword>
<comment type="catalytic activity">
    <reaction evidence="3">
        <text>2 GTP = 3',3'-c-di-GMP + 2 diphosphate</text>
        <dbReference type="Rhea" id="RHEA:24898"/>
        <dbReference type="ChEBI" id="CHEBI:33019"/>
        <dbReference type="ChEBI" id="CHEBI:37565"/>
        <dbReference type="ChEBI" id="CHEBI:58805"/>
        <dbReference type="EC" id="2.7.7.65"/>
    </reaction>
</comment>
<dbReference type="SMART" id="SM00091">
    <property type="entry name" value="PAS"/>
    <property type="match status" value="2"/>
</dbReference>
<dbReference type="SUPFAM" id="SSF55073">
    <property type="entry name" value="Nucleotide cyclase"/>
    <property type="match status" value="1"/>
</dbReference>
<dbReference type="Pfam" id="PF00990">
    <property type="entry name" value="GGDEF"/>
    <property type="match status" value="1"/>
</dbReference>
<dbReference type="InterPro" id="IPR000014">
    <property type="entry name" value="PAS"/>
</dbReference>
<dbReference type="AlphaFoldDB" id="A0A1Q9H162"/>
<dbReference type="InterPro" id="IPR000160">
    <property type="entry name" value="GGDEF_dom"/>
</dbReference>
<dbReference type="Gene3D" id="3.30.70.270">
    <property type="match status" value="1"/>
</dbReference>
<accession>A0A1Q9H162</accession>
<protein>
    <recommendedName>
        <fullName evidence="2">diguanylate cyclase</fullName>
        <ecNumber evidence="2">2.7.7.65</ecNumber>
    </recommendedName>
</protein>
<gene>
    <name evidence="5" type="ORF">BIT28_27585</name>
</gene>
<comment type="cofactor">
    <cofactor evidence="1">
        <name>Mg(2+)</name>
        <dbReference type="ChEBI" id="CHEBI:18420"/>
    </cofactor>
</comment>
<feature type="domain" description="GGDEF" evidence="4">
    <location>
        <begin position="276"/>
        <end position="409"/>
    </location>
</feature>
<proteinExistence type="predicted"/>
<dbReference type="GO" id="GO:0052621">
    <property type="term" value="F:diguanylate cyclase activity"/>
    <property type="evidence" value="ECO:0007669"/>
    <property type="project" value="UniProtKB-EC"/>
</dbReference>
<evidence type="ECO:0000259" key="4">
    <source>
        <dbReference type="PROSITE" id="PS50887"/>
    </source>
</evidence>
<reference evidence="5 6" key="1">
    <citation type="submission" date="2016-09" db="EMBL/GenBank/DDBJ databases">
        <title>Photobacterium proteolyticum sp. nov. a protease producing bacterium isolated from ocean sediments of Laizhou Bay.</title>
        <authorList>
            <person name="Li Y."/>
        </authorList>
    </citation>
    <scope>NUCLEOTIDE SEQUENCE [LARGE SCALE GENOMIC DNA]</scope>
    <source>
        <strain evidence="5 6">13-12</strain>
    </source>
</reference>
<dbReference type="STRING" id="1903952.BIT28_27585"/>
<dbReference type="SMART" id="SM00267">
    <property type="entry name" value="GGDEF"/>
    <property type="match status" value="1"/>
</dbReference>
<evidence type="ECO:0000256" key="1">
    <source>
        <dbReference type="ARBA" id="ARBA00001946"/>
    </source>
</evidence>
<dbReference type="InterPro" id="IPR050469">
    <property type="entry name" value="Diguanylate_Cyclase"/>
</dbReference>
<comment type="caution">
    <text evidence="5">The sequence shown here is derived from an EMBL/GenBank/DDBJ whole genome shotgun (WGS) entry which is preliminary data.</text>
</comment>
<dbReference type="PANTHER" id="PTHR45138:SF9">
    <property type="entry name" value="DIGUANYLATE CYCLASE DGCM-RELATED"/>
    <property type="match status" value="1"/>
</dbReference>
<dbReference type="PROSITE" id="PS50887">
    <property type="entry name" value="GGDEF"/>
    <property type="match status" value="1"/>
</dbReference>
<sequence>MIDSHYGVVIHRNFKPLYADDIYAQFFGHHTGEEMLALDSLLHLIAPHQRQNAIQTYNAIMSGEEKPSIKTYRNIDTEGNEFIVLTVDHIIDWQGVPAIQTTVVDLSNHVDTLKKLHASEKRYRELVDGSIQGILVHRNFEPLFCNQAYAQALGFSSEEALITNGSILPLYDPSFHEQAHRNNQALLSGQKSAIKTEAKCYRVDGSVVWLGLLSRPVTWNGECVVQVTTMDITKQHRLREQLEHRANYDGLTELINRRAMSELLEHQLRTHQALSLPLCCVLIDIDDFKSINDQHGHHIGDEVLKQFAATCRNNIRQSDHIGRWGGEEFVLLLPDTSIEQAEIIAQRLRKDVSRQTITTNNTQLRFTISMGVATLSHDDHSVIHLLSRADKALYQAKHNGKNQAVLANSTARDC</sequence>
<dbReference type="NCBIfam" id="TIGR00254">
    <property type="entry name" value="GGDEF"/>
    <property type="match status" value="1"/>
</dbReference>
<evidence type="ECO:0000313" key="6">
    <source>
        <dbReference type="Proteomes" id="UP000186905"/>
    </source>
</evidence>
<dbReference type="InterPro" id="IPR035965">
    <property type="entry name" value="PAS-like_dom_sf"/>
</dbReference>
<dbReference type="InterPro" id="IPR043128">
    <property type="entry name" value="Rev_trsase/Diguanyl_cyclase"/>
</dbReference>
<evidence type="ECO:0000313" key="5">
    <source>
        <dbReference type="EMBL" id="OLQ81364.1"/>
    </source>
</evidence>
<name>A0A1Q9H162_9GAMM</name>
<dbReference type="InterPro" id="IPR029787">
    <property type="entry name" value="Nucleotide_cyclase"/>
</dbReference>
<dbReference type="CDD" id="cd01949">
    <property type="entry name" value="GGDEF"/>
    <property type="match status" value="1"/>
</dbReference>
<dbReference type="SUPFAM" id="SSF55785">
    <property type="entry name" value="PYP-like sensor domain (PAS domain)"/>
    <property type="match status" value="2"/>
</dbReference>
<dbReference type="PANTHER" id="PTHR45138">
    <property type="entry name" value="REGULATORY COMPONENTS OF SENSORY TRANSDUCTION SYSTEM"/>
    <property type="match status" value="1"/>
</dbReference>
<dbReference type="EC" id="2.7.7.65" evidence="2"/>
<dbReference type="Pfam" id="PF13426">
    <property type="entry name" value="PAS_9"/>
    <property type="match status" value="1"/>
</dbReference>
<dbReference type="FunFam" id="3.30.70.270:FF:000001">
    <property type="entry name" value="Diguanylate cyclase domain protein"/>
    <property type="match status" value="1"/>
</dbReference>
<evidence type="ECO:0000256" key="2">
    <source>
        <dbReference type="ARBA" id="ARBA00012528"/>
    </source>
</evidence>